<proteinExistence type="predicted"/>
<keyword evidence="3" id="KW-1185">Reference proteome</keyword>
<dbReference type="eggNOG" id="ENOG5033CME">
    <property type="taxonomic scope" value="Bacteria"/>
</dbReference>
<evidence type="ECO:0000259" key="1">
    <source>
        <dbReference type="Pfam" id="PF21834"/>
    </source>
</evidence>
<dbReference type="InterPro" id="IPR054189">
    <property type="entry name" value="DUF6894"/>
</dbReference>
<dbReference type="EMBL" id="AUWY01000034">
    <property type="protein sequence ID" value="EQB33529.1"/>
    <property type="molecule type" value="Genomic_DNA"/>
</dbReference>
<feature type="domain" description="DUF6894" evidence="1">
    <location>
        <begin position="4"/>
        <end position="70"/>
    </location>
</feature>
<comment type="caution">
    <text evidence="2">The sequence shown here is derived from an EMBL/GenBank/DDBJ whole genome shotgun (WGS) entry which is preliminary data.</text>
</comment>
<protein>
    <recommendedName>
        <fullName evidence="1">DUF6894 domain-containing protein</fullName>
    </recommendedName>
</protein>
<dbReference type="PATRIC" id="fig|1346791.3.peg.725"/>
<dbReference type="OrthoDB" id="7575967at2"/>
<reference evidence="2 3" key="1">
    <citation type="journal article" date="2013" name="Genome Announc.">
        <title>Draft Genome Sequence of Sphingobium ummariense Strain RL-3, a Hexachlorocyclohexane-Degrading Bacterium.</title>
        <authorList>
            <person name="Kohli P."/>
            <person name="Dua A."/>
            <person name="Sangwan N."/>
            <person name="Oldach P."/>
            <person name="Khurana J.P."/>
            <person name="Lal R."/>
        </authorList>
    </citation>
    <scope>NUCLEOTIDE SEQUENCE [LARGE SCALE GENOMIC DNA]</scope>
    <source>
        <strain evidence="2 3">RL-3</strain>
    </source>
</reference>
<sequence length="77" mass="8544">MPIYHFNVQDGVSLPDEVGHELPDLETAKREAVLLAGALIRELGADFWQGDEWRMCVTDHDGRQLFTLLFAGTMAGA</sequence>
<dbReference type="STRING" id="1346791.M529_03740"/>
<evidence type="ECO:0000313" key="3">
    <source>
        <dbReference type="Proteomes" id="UP000015523"/>
    </source>
</evidence>
<dbReference type="AlphaFoldDB" id="T0K9Z6"/>
<name>T0K9Z6_9SPHN</name>
<evidence type="ECO:0000313" key="2">
    <source>
        <dbReference type="EMBL" id="EQB33529.1"/>
    </source>
</evidence>
<gene>
    <name evidence="2" type="ORF">M529_03740</name>
</gene>
<accession>T0K9Z6</accession>
<dbReference type="RefSeq" id="WP_021316716.1">
    <property type="nucleotide sequence ID" value="NZ_AUWY01000034.1"/>
</dbReference>
<dbReference type="Proteomes" id="UP000015523">
    <property type="component" value="Unassembled WGS sequence"/>
</dbReference>
<dbReference type="Pfam" id="PF21834">
    <property type="entry name" value="DUF6894"/>
    <property type="match status" value="1"/>
</dbReference>
<organism evidence="2 3">
    <name type="scientific">Sphingobium ummariense RL-3</name>
    <dbReference type="NCBI Taxonomy" id="1346791"/>
    <lineage>
        <taxon>Bacteria</taxon>
        <taxon>Pseudomonadati</taxon>
        <taxon>Pseudomonadota</taxon>
        <taxon>Alphaproteobacteria</taxon>
        <taxon>Sphingomonadales</taxon>
        <taxon>Sphingomonadaceae</taxon>
        <taxon>Sphingobium</taxon>
    </lineage>
</organism>